<comment type="caution">
    <text evidence="8">The sequence shown here is derived from an EMBL/GenBank/DDBJ whole genome shotgun (WGS) entry which is preliminary data.</text>
</comment>
<keyword evidence="4 6" id="KW-0547">Nucleotide-binding</keyword>
<dbReference type="NCBIfam" id="TIGR02322">
    <property type="entry name" value="phosphon_PhnN"/>
    <property type="match status" value="1"/>
</dbReference>
<comment type="pathway">
    <text evidence="2 6">Metabolic intermediate biosynthesis; 5-phospho-alpha-D-ribose 1-diphosphate biosynthesis; 5-phospho-alpha-D-ribose 1-diphosphate from D-ribose 5-phosphate (route II): step 3/3.</text>
</comment>
<comment type="similarity">
    <text evidence="6">Belongs to the ribose 1,5-bisphosphokinase family.</text>
</comment>
<reference evidence="8 9" key="1">
    <citation type="journal article" date="2020" name="Arch. Microbiol.">
        <title>Bradyrhizobium campsiandrae sp. nov., a nitrogen-fixing bacterial strain isolated from a native leguminous tree from the Amazon adapted to flooded conditions.</title>
        <authorList>
            <person name="Cabral Michel D."/>
            <person name="Martins da Costa E."/>
            <person name="Azarias Guimaraes A."/>
            <person name="Soares de Carvalho T."/>
            <person name="Santos de Castro Caputo P."/>
            <person name="Willems A."/>
            <person name="de Souza Moreira F.M."/>
        </authorList>
    </citation>
    <scope>NUCLEOTIDE SEQUENCE [LARGE SCALE GENOMIC DNA]</scope>
    <source>
        <strain evidence="9">INPA 384B</strain>
    </source>
</reference>
<accession>A0ABR7U509</accession>
<dbReference type="SUPFAM" id="SSF52540">
    <property type="entry name" value="P-loop containing nucleoside triphosphate hydrolases"/>
    <property type="match status" value="1"/>
</dbReference>
<comment type="function">
    <text evidence="6">Catalyzes the phosphorylation of ribose 1,5-bisphosphate to 5-phospho-D-ribosyl alpha-1-diphosphate (PRPP).</text>
</comment>
<dbReference type="Proteomes" id="UP000639516">
    <property type="component" value="Unassembled WGS sequence"/>
</dbReference>
<dbReference type="PANTHER" id="PTHR23117:SF8">
    <property type="entry name" value="RIBOSE 1,5-BISPHOSPHATE PHOSPHOKINASE PHNN"/>
    <property type="match status" value="1"/>
</dbReference>
<dbReference type="PANTHER" id="PTHR23117">
    <property type="entry name" value="GUANYLATE KINASE-RELATED"/>
    <property type="match status" value="1"/>
</dbReference>
<dbReference type="InterPro" id="IPR027417">
    <property type="entry name" value="P-loop_NTPase"/>
</dbReference>
<evidence type="ECO:0000313" key="8">
    <source>
        <dbReference type="EMBL" id="MBC9978903.1"/>
    </source>
</evidence>
<name>A0ABR7U509_9BRAD</name>
<dbReference type="EMBL" id="JAATTO010000014">
    <property type="protein sequence ID" value="MBC9978903.1"/>
    <property type="molecule type" value="Genomic_DNA"/>
</dbReference>
<dbReference type="InterPro" id="IPR008144">
    <property type="entry name" value="Guanylate_kin-like_dom"/>
</dbReference>
<keyword evidence="3 6" id="KW-0808">Transferase</keyword>
<evidence type="ECO:0000256" key="6">
    <source>
        <dbReference type="HAMAP-Rule" id="MF_00836"/>
    </source>
</evidence>
<keyword evidence="9" id="KW-1185">Reference proteome</keyword>
<keyword evidence="5 6" id="KW-0067">ATP-binding</keyword>
<dbReference type="HAMAP" id="MF_00836">
    <property type="entry name" value="PhnN"/>
    <property type="match status" value="1"/>
</dbReference>
<feature type="domain" description="Guanylate kinase-like" evidence="7">
    <location>
        <begin position="18"/>
        <end position="192"/>
    </location>
</feature>
<comment type="catalytic activity">
    <reaction evidence="1 6">
        <text>alpha-D-ribose 1,5-bisphosphate + ATP = 5-phospho-alpha-D-ribose 1-diphosphate + ADP</text>
        <dbReference type="Rhea" id="RHEA:20109"/>
        <dbReference type="ChEBI" id="CHEBI:30616"/>
        <dbReference type="ChEBI" id="CHEBI:58017"/>
        <dbReference type="ChEBI" id="CHEBI:68688"/>
        <dbReference type="ChEBI" id="CHEBI:456216"/>
        <dbReference type="EC" id="2.7.4.23"/>
    </reaction>
</comment>
<evidence type="ECO:0000256" key="2">
    <source>
        <dbReference type="ARBA" id="ARBA00005069"/>
    </source>
</evidence>
<organism evidence="8 9">
    <name type="scientific">Bradyrhizobium campsiandrae</name>
    <dbReference type="NCBI Taxonomy" id="1729892"/>
    <lineage>
        <taxon>Bacteria</taxon>
        <taxon>Pseudomonadati</taxon>
        <taxon>Pseudomonadota</taxon>
        <taxon>Alphaproteobacteria</taxon>
        <taxon>Hyphomicrobiales</taxon>
        <taxon>Nitrobacteraceae</taxon>
        <taxon>Bradyrhizobium</taxon>
    </lineage>
</organism>
<dbReference type="RefSeq" id="WP_188102488.1">
    <property type="nucleotide sequence ID" value="NZ_JAANIH010000027.1"/>
</dbReference>
<dbReference type="InterPro" id="IPR012699">
    <property type="entry name" value="PhnN"/>
</dbReference>
<dbReference type="EC" id="2.7.4.23" evidence="6"/>
<protein>
    <recommendedName>
        <fullName evidence="6">Ribose 1,5-bisphosphate phosphokinase PhnN</fullName>
        <ecNumber evidence="6">2.7.4.23</ecNumber>
    </recommendedName>
    <alternativeName>
        <fullName evidence="6">Ribose 1,5-bisphosphokinase</fullName>
    </alternativeName>
</protein>
<dbReference type="InterPro" id="IPR008145">
    <property type="entry name" value="GK/Ca_channel_bsu"/>
</dbReference>
<evidence type="ECO:0000256" key="3">
    <source>
        <dbReference type="ARBA" id="ARBA00022679"/>
    </source>
</evidence>
<evidence type="ECO:0000256" key="1">
    <source>
        <dbReference type="ARBA" id="ARBA00000373"/>
    </source>
</evidence>
<evidence type="ECO:0000313" key="9">
    <source>
        <dbReference type="Proteomes" id="UP000639516"/>
    </source>
</evidence>
<sequence>MSETVTTAKDAVAAIGPGRLVLVVGPSGAGKDTLLRLAQAACADDHHVVFPRRIVTRASSVDEDNIAVSPEEFARSCDHGDFAVHWDAHGHSYALPREINDDIRAGRSVVANVSRTVIAALRKVYANVVVVAVTAPPDVLAQRLAARARNSDGNIADRLARSIDDASAKADVTILNAGSADYHGRQLVRVIRNEGWRE</sequence>
<dbReference type="SMART" id="SM00072">
    <property type="entry name" value="GuKc"/>
    <property type="match status" value="1"/>
</dbReference>
<dbReference type="Pfam" id="PF00625">
    <property type="entry name" value="Guanylate_kin"/>
    <property type="match status" value="1"/>
</dbReference>
<feature type="binding site" evidence="6">
    <location>
        <begin position="25"/>
        <end position="32"/>
    </location>
    <ligand>
        <name>ATP</name>
        <dbReference type="ChEBI" id="CHEBI:30616"/>
    </ligand>
</feature>
<dbReference type="Gene3D" id="3.40.50.300">
    <property type="entry name" value="P-loop containing nucleotide triphosphate hydrolases"/>
    <property type="match status" value="1"/>
</dbReference>
<gene>
    <name evidence="6 8" type="primary">phnN</name>
    <name evidence="8" type="ORF">HA482_11850</name>
</gene>
<evidence type="ECO:0000256" key="5">
    <source>
        <dbReference type="ARBA" id="ARBA00022840"/>
    </source>
</evidence>
<evidence type="ECO:0000259" key="7">
    <source>
        <dbReference type="PROSITE" id="PS50052"/>
    </source>
</evidence>
<proteinExistence type="inferred from homology"/>
<dbReference type="PROSITE" id="PS50052">
    <property type="entry name" value="GUANYLATE_KINASE_2"/>
    <property type="match status" value="1"/>
</dbReference>
<evidence type="ECO:0000256" key="4">
    <source>
        <dbReference type="ARBA" id="ARBA00022741"/>
    </source>
</evidence>